<reference evidence="1" key="1">
    <citation type="submission" date="2021-06" db="EMBL/GenBank/DDBJ databases">
        <authorList>
            <person name="Kallberg Y."/>
            <person name="Tangrot J."/>
            <person name="Rosling A."/>
        </authorList>
    </citation>
    <scope>NUCLEOTIDE SEQUENCE</scope>
    <source>
        <strain evidence="1">CL356</strain>
    </source>
</reference>
<comment type="caution">
    <text evidence="1">The sequence shown here is derived from an EMBL/GenBank/DDBJ whole genome shotgun (WGS) entry which is preliminary data.</text>
</comment>
<dbReference type="EMBL" id="CAJVPT010071637">
    <property type="protein sequence ID" value="CAG8780845.1"/>
    <property type="molecule type" value="Genomic_DNA"/>
</dbReference>
<evidence type="ECO:0000313" key="2">
    <source>
        <dbReference type="Proteomes" id="UP000789525"/>
    </source>
</evidence>
<proteinExistence type="predicted"/>
<protein>
    <submittedName>
        <fullName evidence="1">11997_t:CDS:1</fullName>
    </submittedName>
</protein>
<sequence>MFLDTAFEFLDLNAQNTIQVQWIPGHHGIAGNERADAEAKAACQETSTTTKTTLSHFYRTLRANFEQQWTTSWASHPKRGRYAIADALQPSMKGSHAFRTLDRKLFGLVTQARTGHGHYGAYYRDFNIPEPH</sequence>
<feature type="non-terminal residue" evidence="1">
    <location>
        <position position="132"/>
    </location>
</feature>
<keyword evidence="2" id="KW-1185">Reference proteome</keyword>
<organism evidence="1 2">
    <name type="scientific">Acaulospora colombiana</name>
    <dbReference type="NCBI Taxonomy" id="27376"/>
    <lineage>
        <taxon>Eukaryota</taxon>
        <taxon>Fungi</taxon>
        <taxon>Fungi incertae sedis</taxon>
        <taxon>Mucoromycota</taxon>
        <taxon>Glomeromycotina</taxon>
        <taxon>Glomeromycetes</taxon>
        <taxon>Diversisporales</taxon>
        <taxon>Acaulosporaceae</taxon>
        <taxon>Acaulospora</taxon>
    </lineage>
</organism>
<dbReference type="Proteomes" id="UP000789525">
    <property type="component" value="Unassembled WGS sequence"/>
</dbReference>
<gene>
    <name evidence="1" type="ORF">ACOLOM_LOCUS14310</name>
</gene>
<accession>A0ACA9R8I0</accession>
<evidence type="ECO:0000313" key="1">
    <source>
        <dbReference type="EMBL" id="CAG8780845.1"/>
    </source>
</evidence>
<name>A0ACA9R8I0_9GLOM</name>